<dbReference type="RefSeq" id="WP_353873459.1">
    <property type="nucleotide sequence ID" value="NZ_JBEVCJ010000001.1"/>
</dbReference>
<comment type="cofactor">
    <cofactor evidence="7">
        <name>a divalent metal cation</name>
        <dbReference type="ChEBI" id="CHEBI:60240"/>
    </cofactor>
    <text evidence="7">Binds 1 divalent metal cation per subunit.</text>
</comment>
<evidence type="ECO:0000256" key="3">
    <source>
        <dbReference type="ARBA" id="ARBA00022490"/>
    </source>
</evidence>
<feature type="binding site" evidence="7">
    <location>
        <position position="91"/>
    </location>
    <ligand>
        <name>a divalent metal cation</name>
        <dbReference type="ChEBI" id="CHEBI:60240"/>
    </ligand>
</feature>
<feature type="binding site" evidence="7">
    <location>
        <position position="9"/>
    </location>
    <ligand>
        <name>a divalent metal cation</name>
        <dbReference type="ChEBI" id="CHEBI:60240"/>
    </ligand>
</feature>
<dbReference type="NCBIfam" id="NF001489">
    <property type="entry name" value="PRK00346.1-3"/>
    <property type="match status" value="1"/>
</dbReference>
<gene>
    <name evidence="7 9" type="primary">surE</name>
    <name evidence="9" type="ORF">ABVT43_01500</name>
</gene>
<accession>A0ABV2BPC2</accession>
<keyword evidence="6 7" id="KW-0378">Hydrolase</keyword>
<comment type="catalytic activity">
    <reaction evidence="1 7">
        <text>a ribonucleoside 5'-phosphate + H2O = a ribonucleoside + phosphate</text>
        <dbReference type="Rhea" id="RHEA:12484"/>
        <dbReference type="ChEBI" id="CHEBI:15377"/>
        <dbReference type="ChEBI" id="CHEBI:18254"/>
        <dbReference type="ChEBI" id="CHEBI:43474"/>
        <dbReference type="ChEBI" id="CHEBI:58043"/>
        <dbReference type="EC" id="3.1.3.5"/>
    </reaction>
</comment>
<dbReference type="PANTHER" id="PTHR30457:SF12">
    <property type="entry name" value="5'_3'-NUCLEOTIDASE SURE"/>
    <property type="match status" value="1"/>
</dbReference>
<proteinExistence type="inferred from homology"/>
<feature type="domain" description="Survival protein SurE-like phosphatase/nucleotidase" evidence="8">
    <location>
        <begin position="3"/>
        <end position="182"/>
    </location>
</feature>
<comment type="caution">
    <text evidence="9">The sequence shown here is derived from an EMBL/GenBank/DDBJ whole genome shotgun (WGS) entry which is preliminary data.</text>
</comment>
<evidence type="ECO:0000256" key="5">
    <source>
        <dbReference type="ARBA" id="ARBA00022741"/>
    </source>
</evidence>
<evidence type="ECO:0000313" key="10">
    <source>
        <dbReference type="Proteomes" id="UP001548189"/>
    </source>
</evidence>
<sequence length="248" mass="26981">MNILLSNDDGVDAPGIIILEKVLSQKHTVTVVAPHRNRSGSSNALTLDNPIRCKQLDNGYYSVSGTPCDCVHLGSHRIMHQMPDIVISGINRGANLGDDVHYSGTVAAAMEGRSMGFPAIAVSLAGNECYNYVTAAKVIERMLQHLGEYPLTSNIILNVNVPDLPIEDIKGYQITRLGSRHRADTIVAGEDPRGETVYWLGPPSQPQDIGEGTDFNALINGYVSITPLIIDYTAYQSFNAVNEWMSKL</sequence>
<feature type="binding site" evidence="7">
    <location>
        <position position="39"/>
    </location>
    <ligand>
        <name>a divalent metal cation</name>
        <dbReference type="ChEBI" id="CHEBI:60240"/>
    </ligand>
</feature>
<dbReference type="NCBIfam" id="TIGR00087">
    <property type="entry name" value="surE"/>
    <property type="match status" value="1"/>
</dbReference>
<reference evidence="9 10" key="1">
    <citation type="submission" date="2024-06" db="EMBL/GenBank/DDBJ databases">
        <authorList>
            <person name="Li F."/>
        </authorList>
    </citation>
    <scope>NUCLEOTIDE SEQUENCE [LARGE SCALE GENOMIC DNA]</scope>
    <source>
        <strain evidence="9 10">GXAS 311</strain>
    </source>
</reference>
<evidence type="ECO:0000313" key="9">
    <source>
        <dbReference type="EMBL" id="MET1253789.1"/>
    </source>
</evidence>
<dbReference type="Proteomes" id="UP001548189">
    <property type="component" value="Unassembled WGS sequence"/>
</dbReference>
<dbReference type="EC" id="3.1.3.5" evidence="7"/>
<keyword evidence="5 7" id="KW-0547">Nucleotide-binding</keyword>
<evidence type="ECO:0000256" key="6">
    <source>
        <dbReference type="ARBA" id="ARBA00022801"/>
    </source>
</evidence>
<dbReference type="SUPFAM" id="SSF64167">
    <property type="entry name" value="SurE-like"/>
    <property type="match status" value="1"/>
</dbReference>
<dbReference type="NCBIfam" id="NF001490">
    <property type="entry name" value="PRK00346.1-4"/>
    <property type="match status" value="1"/>
</dbReference>
<dbReference type="InterPro" id="IPR030048">
    <property type="entry name" value="SurE"/>
</dbReference>
<dbReference type="EMBL" id="JBEVCJ010000001">
    <property type="protein sequence ID" value="MET1253789.1"/>
    <property type="molecule type" value="Genomic_DNA"/>
</dbReference>
<dbReference type="HAMAP" id="MF_00060">
    <property type="entry name" value="SurE"/>
    <property type="match status" value="1"/>
</dbReference>
<name>A0ABV2BPC2_9GAMM</name>
<evidence type="ECO:0000259" key="8">
    <source>
        <dbReference type="Pfam" id="PF01975"/>
    </source>
</evidence>
<dbReference type="Pfam" id="PF01975">
    <property type="entry name" value="SurE"/>
    <property type="match status" value="1"/>
</dbReference>
<protein>
    <recommendedName>
        <fullName evidence="7">5'-nucleotidase SurE</fullName>
        <ecNumber evidence="7">3.1.3.5</ecNumber>
    </recommendedName>
    <alternativeName>
        <fullName evidence="7">Nucleoside 5'-monophosphate phosphohydrolase</fullName>
    </alternativeName>
</protein>
<evidence type="ECO:0000256" key="2">
    <source>
        <dbReference type="ARBA" id="ARBA00011062"/>
    </source>
</evidence>
<evidence type="ECO:0000256" key="7">
    <source>
        <dbReference type="HAMAP-Rule" id="MF_00060"/>
    </source>
</evidence>
<keyword evidence="4 7" id="KW-0479">Metal-binding</keyword>
<evidence type="ECO:0000256" key="4">
    <source>
        <dbReference type="ARBA" id="ARBA00022723"/>
    </source>
</evidence>
<dbReference type="Gene3D" id="3.40.1210.10">
    <property type="entry name" value="Survival protein SurE-like phosphatase/nucleotidase"/>
    <property type="match status" value="1"/>
</dbReference>
<comment type="similarity">
    <text evidence="2 7">Belongs to the SurE nucleotidase family.</text>
</comment>
<dbReference type="GO" id="GO:0008254">
    <property type="term" value="F:3'-nucleotidase activity"/>
    <property type="evidence" value="ECO:0007669"/>
    <property type="project" value="UniProtKB-EC"/>
</dbReference>
<dbReference type="PANTHER" id="PTHR30457">
    <property type="entry name" value="5'-NUCLEOTIDASE SURE"/>
    <property type="match status" value="1"/>
</dbReference>
<organism evidence="9 10">
    <name type="scientific">Aliikangiella maris</name>
    <dbReference type="NCBI Taxonomy" id="3162458"/>
    <lineage>
        <taxon>Bacteria</taxon>
        <taxon>Pseudomonadati</taxon>
        <taxon>Pseudomonadota</taxon>
        <taxon>Gammaproteobacteria</taxon>
        <taxon>Oceanospirillales</taxon>
        <taxon>Pleioneaceae</taxon>
        <taxon>Aliikangiella</taxon>
    </lineage>
</organism>
<dbReference type="InterPro" id="IPR002828">
    <property type="entry name" value="SurE-like_Pase/nucleotidase"/>
</dbReference>
<evidence type="ECO:0000256" key="1">
    <source>
        <dbReference type="ARBA" id="ARBA00000815"/>
    </source>
</evidence>
<comment type="subcellular location">
    <subcellularLocation>
        <location evidence="7">Cytoplasm</location>
    </subcellularLocation>
</comment>
<keyword evidence="10" id="KW-1185">Reference proteome</keyword>
<dbReference type="InterPro" id="IPR036523">
    <property type="entry name" value="SurE-like_sf"/>
</dbReference>
<comment type="function">
    <text evidence="7">Nucleotidase that shows phosphatase activity on nucleoside 5'-monophosphates.</text>
</comment>
<feature type="binding site" evidence="7">
    <location>
        <position position="8"/>
    </location>
    <ligand>
        <name>a divalent metal cation</name>
        <dbReference type="ChEBI" id="CHEBI:60240"/>
    </ligand>
</feature>
<keyword evidence="3 7" id="KW-0963">Cytoplasm</keyword>